<evidence type="ECO:0000256" key="4">
    <source>
        <dbReference type="ARBA" id="ARBA00022741"/>
    </source>
</evidence>
<dbReference type="InterPro" id="IPR030946">
    <property type="entry name" value="EcfA2"/>
</dbReference>
<comment type="function">
    <text evidence="8">ATP-binding (A) component of a common energy-coupling factor (ECF) ABC-transporter complex.</text>
</comment>
<evidence type="ECO:0000256" key="1">
    <source>
        <dbReference type="ARBA" id="ARBA00004202"/>
    </source>
</evidence>
<dbReference type="GO" id="GO:0005524">
    <property type="term" value="F:ATP binding"/>
    <property type="evidence" value="ECO:0007669"/>
    <property type="project" value="UniProtKB-UniRule"/>
</dbReference>
<dbReference type="GO" id="GO:0042626">
    <property type="term" value="F:ATPase-coupled transmembrane transporter activity"/>
    <property type="evidence" value="ECO:0007669"/>
    <property type="project" value="TreeGrafter"/>
</dbReference>
<dbReference type="CDD" id="cd03225">
    <property type="entry name" value="ABC_cobalt_CbiO_domain1"/>
    <property type="match status" value="1"/>
</dbReference>
<protein>
    <recommendedName>
        <fullName evidence="8">Energy-coupling factor transporter ATP-binding protein EcfA2</fullName>
        <ecNumber evidence="8">7.-.-.-</ecNumber>
    </recommendedName>
</protein>
<reference evidence="10" key="1">
    <citation type="journal article" date="2021" name="PeerJ">
        <title>Extensive microbial diversity within the chicken gut microbiome revealed by metagenomics and culture.</title>
        <authorList>
            <person name="Gilroy R."/>
            <person name="Ravi A."/>
            <person name="Getino M."/>
            <person name="Pursley I."/>
            <person name="Horton D.L."/>
            <person name="Alikhan N.F."/>
            <person name="Baker D."/>
            <person name="Gharbi K."/>
            <person name="Hall N."/>
            <person name="Watson M."/>
            <person name="Adriaenssens E.M."/>
            <person name="Foster-Nyarko E."/>
            <person name="Jarju S."/>
            <person name="Secka A."/>
            <person name="Antonio M."/>
            <person name="Oren A."/>
            <person name="Chaudhuri R.R."/>
            <person name="La Ragione R."/>
            <person name="Hildebrand F."/>
            <person name="Pallen M.J."/>
        </authorList>
    </citation>
    <scope>NUCLEOTIDE SEQUENCE</scope>
    <source>
        <strain evidence="10">B5_2728</strain>
    </source>
</reference>
<dbReference type="GO" id="GO:0016887">
    <property type="term" value="F:ATP hydrolysis activity"/>
    <property type="evidence" value="ECO:0007669"/>
    <property type="project" value="InterPro"/>
</dbReference>
<keyword evidence="10" id="KW-0378">Hydrolase</keyword>
<dbReference type="Pfam" id="PF00005">
    <property type="entry name" value="ABC_tran"/>
    <property type="match status" value="1"/>
</dbReference>
<dbReference type="Proteomes" id="UP000713596">
    <property type="component" value="Unassembled WGS sequence"/>
</dbReference>
<proteinExistence type="inferred from homology"/>
<keyword evidence="2 8" id="KW-0813">Transport</keyword>
<feature type="domain" description="ABC transporter" evidence="9">
    <location>
        <begin position="5"/>
        <end position="246"/>
    </location>
</feature>
<keyword evidence="6" id="KW-1278">Translocase</keyword>
<dbReference type="PANTHER" id="PTHR43553">
    <property type="entry name" value="HEAVY METAL TRANSPORTER"/>
    <property type="match status" value="1"/>
</dbReference>
<evidence type="ECO:0000313" key="11">
    <source>
        <dbReference type="Proteomes" id="UP000713596"/>
    </source>
</evidence>
<dbReference type="InterPro" id="IPR050095">
    <property type="entry name" value="ECF_ABC_transporter_ATP-bd"/>
</dbReference>
<dbReference type="SMART" id="SM00382">
    <property type="entry name" value="AAA"/>
    <property type="match status" value="1"/>
</dbReference>
<dbReference type="InterPro" id="IPR017871">
    <property type="entry name" value="ABC_transporter-like_CS"/>
</dbReference>
<comment type="subunit">
    <text evidence="8">Forms a stable energy-coupling factor (ECF) transporter complex composed of 2 membrane-embedded substrate-binding proteins (S component), 2 ATP-binding proteins (A component) and 2 transmembrane proteins (T component).</text>
</comment>
<comment type="similarity">
    <text evidence="8">Belongs to the ABC transporter superfamily. Energy-coupling factor EcfA family.</text>
</comment>
<dbReference type="PROSITE" id="PS50893">
    <property type="entry name" value="ABC_TRANSPORTER_2"/>
    <property type="match status" value="1"/>
</dbReference>
<gene>
    <name evidence="10" type="ORF">H9882_05005</name>
</gene>
<dbReference type="Gene3D" id="3.40.50.300">
    <property type="entry name" value="P-loop containing nucleotide triphosphate hydrolases"/>
    <property type="match status" value="1"/>
</dbReference>
<dbReference type="PANTHER" id="PTHR43553:SF27">
    <property type="entry name" value="ENERGY-COUPLING FACTOR TRANSPORTER ATP-BINDING PROTEIN ECFA2"/>
    <property type="match status" value="1"/>
</dbReference>
<sequence length="294" mass="32801">MAAIIETRNLTHVYNQGMPDETVALEDVSVSIQPGEFVGVIGATGSGKSTLITHFNGILKPTSGQVLVDGADLWEKGQDIRAFRFKVGLVFQYPEYQLFEETIYKDIAFGPKNMGLDQEEIHRRVLKAAEFVGLDESFLQRSPFELSGGQKRRVAIAGVLAMEPKILVLDEPAAGLDPEGRETILSQIKQFHKETGTTVLLVSHSMEDIARYADKVMVMSEKKLVMFDTVERIFARSEELLRLGLSVPQVTKVFIKLRQMGLELPKDVYTVPYAVQTILKALEQKKQGQEGKLC</sequence>
<evidence type="ECO:0000256" key="2">
    <source>
        <dbReference type="ARBA" id="ARBA00022448"/>
    </source>
</evidence>
<evidence type="ECO:0000256" key="8">
    <source>
        <dbReference type="RuleBase" id="RU365104"/>
    </source>
</evidence>
<dbReference type="NCBIfam" id="NF010158">
    <property type="entry name" value="PRK13637.1"/>
    <property type="match status" value="1"/>
</dbReference>
<dbReference type="EMBL" id="JAHLFP010000038">
    <property type="protein sequence ID" value="MBU3806233.1"/>
    <property type="molecule type" value="Genomic_DNA"/>
</dbReference>
<keyword evidence="4 8" id="KW-0547">Nucleotide-binding</keyword>
<dbReference type="PROSITE" id="PS00211">
    <property type="entry name" value="ABC_TRANSPORTER_1"/>
    <property type="match status" value="1"/>
</dbReference>
<dbReference type="InterPro" id="IPR003439">
    <property type="entry name" value="ABC_transporter-like_ATP-bd"/>
</dbReference>
<dbReference type="InterPro" id="IPR003593">
    <property type="entry name" value="AAA+_ATPase"/>
</dbReference>
<dbReference type="InterPro" id="IPR027417">
    <property type="entry name" value="P-loop_NTPase"/>
</dbReference>
<comment type="subcellular location">
    <subcellularLocation>
        <location evidence="1 8">Cell membrane</location>
        <topology evidence="1 8">Peripheral membrane protein</topology>
    </subcellularLocation>
</comment>
<comment type="caution">
    <text evidence="10">The sequence shown here is derived from an EMBL/GenBank/DDBJ whole genome shotgun (WGS) entry which is preliminary data.</text>
</comment>
<dbReference type="SUPFAM" id="SSF52540">
    <property type="entry name" value="P-loop containing nucleoside triphosphate hydrolases"/>
    <property type="match status" value="1"/>
</dbReference>
<dbReference type="InterPro" id="IPR015856">
    <property type="entry name" value="ABC_transpr_CbiO/EcfA_su"/>
</dbReference>
<keyword evidence="5 8" id="KW-0067">ATP-binding</keyword>
<organism evidence="10 11">
    <name type="scientific">Candidatus Allofournierella pullistercoris</name>
    <dbReference type="NCBI Taxonomy" id="2838597"/>
    <lineage>
        <taxon>Bacteria</taxon>
        <taxon>Bacillati</taxon>
        <taxon>Bacillota</taxon>
        <taxon>Clostridia</taxon>
        <taxon>Eubacteriales</taxon>
        <taxon>Oscillospiraceae</taxon>
        <taxon>Allofournierella</taxon>
    </lineage>
</organism>
<evidence type="ECO:0000256" key="5">
    <source>
        <dbReference type="ARBA" id="ARBA00022840"/>
    </source>
</evidence>
<evidence type="ECO:0000256" key="3">
    <source>
        <dbReference type="ARBA" id="ARBA00022475"/>
    </source>
</evidence>
<evidence type="ECO:0000256" key="6">
    <source>
        <dbReference type="ARBA" id="ARBA00022967"/>
    </source>
</evidence>
<accession>A0A948T2H2</accession>
<dbReference type="EC" id="7.-.-.-" evidence="8"/>
<keyword evidence="7 8" id="KW-0472">Membrane</keyword>
<dbReference type="FunFam" id="3.40.50.300:FF:000224">
    <property type="entry name" value="Energy-coupling factor transporter ATP-binding protein EcfA"/>
    <property type="match status" value="1"/>
</dbReference>
<dbReference type="GO" id="GO:0043190">
    <property type="term" value="C:ATP-binding cassette (ABC) transporter complex"/>
    <property type="evidence" value="ECO:0007669"/>
    <property type="project" value="TreeGrafter"/>
</dbReference>
<dbReference type="NCBIfam" id="TIGR04521">
    <property type="entry name" value="ECF_ATPase_2"/>
    <property type="match status" value="1"/>
</dbReference>
<keyword evidence="3 8" id="KW-1003">Cell membrane</keyword>
<reference evidence="10" key="2">
    <citation type="submission" date="2021-04" db="EMBL/GenBank/DDBJ databases">
        <authorList>
            <person name="Gilroy R."/>
        </authorList>
    </citation>
    <scope>NUCLEOTIDE SEQUENCE</scope>
    <source>
        <strain evidence="10">B5_2728</strain>
    </source>
</reference>
<dbReference type="AlphaFoldDB" id="A0A948T2H2"/>
<evidence type="ECO:0000259" key="9">
    <source>
        <dbReference type="PROSITE" id="PS50893"/>
    </source>
</evidence>
<evidence type="ECO:0000313" key="10">
    <source>
        <dbReference type="EMBL" id="MBU3806233.1"/>
    </source>
</evidence>
<name>A0A948T2H2_9FIRM</name>
<evidence type="ECO:0000256" key="7">
    <source>
        <dbReference type="ARBA" id="ARBA00023136"/>
    </source>
</evidence>